<evidence type="ECO:0000256" key="9">
    <source>
        <dbReference type="ARBA" id="ARBA00023163"/>
    </source>
</evidence>
<evidence type="ECO:0000256" key="8">
    <source>
        <dbReference type="ARBA" id="ARBA00023125"/>
    </source>
</evidence>
<dbReference type="InterPro" id="IPR013087">
    <property type="entry name" value="Znf_C2H2_type"/>
</dbReference>
<dbReference type="SUPFAM" id="SSF57667">
    <property type="entry name" value="beta-beta-alpha zinc fingers"/>
    <property type="match status" value="4"/>
</dbReference>
<comment type="similarity">
    <text evidence="2">Belongs to the krueppel C2H2-type zinc-finger protein family.</text>
</comment>
<dbReference type="PANTHER" id="PTHR23235">
    <property type="entry name" value="KRUEPPEL-LIKE TRANSCRIPTION FACTOR"/>
    <property type="match status" value="1"/>
</dbReference>
<evidence type="ECO:0000256" key="3">
    <source>
        <dbReference type="ARBA" id="ARBA00022723"/>
    </source>
</evidence>
<gene>
    <name evidence="15" type="primary">LOC106584623</name>
</gene>
<dbReference type="GeneID" id="106584623"/>
<evidence type="ECO:0000313" key="15">
    <source>
        <dbReference type="RefSeq" id="XP_014025584.1"/>
    </source>
</evidence>
<evidence type="ECO:0000256" key="5">
    <source>
        <dbReference type="ARBA" id="ARBA00022771"/>
    </source>
</evidence>
<dbReference type="FunFam" id="3.30.160.60:FF:000100">
    <property type="entry name" value="Zinc finger 45-like"/>
    <property type="match status" value="1"/>
</dbReference>
<keyword evidence="4" id="KW-0677">Repeat</keyword>
<feature type="compositionally biased region" description="Low complexity" evidence="12">
    <location>
        <begin position="207"/>
        <end position="220"/>
    </location>
</feature>
<keyword evidence="3" id="KW-0479">Metal-binding</keyword>
<dbReference type="Pfam" id="PF00096">
    <property type="entry name" value="zf-C2H2"/>
    <property type="match status" value="5"/>
</dbReference>
<keyword evidence="9" id="KW-0804">Transcription</keyword>
<feature type="domain" description="C2H2-type" evidence="13">
    <location>
        <begin position="307"/>
        <end position="334"/>
    </location>
</feature>
<dbReference type="Bgee" id="ENSSSAG00000009442">
    <property type="expression patterns" value="Expressed in semen and 21 other cell types or tissues"/>
</dbReference>
<dbReference type="FunFam" id="3.30.160.60:FF:000508">
    <property type="entry name" value="Myeloid zinc finger 1"/>
    <property type="match status" value="2"/>
</dbReference>
<dbReference type="GO" id="GO:0008270">
    <property type="term" value="F:zinc ion binding"/>
    <property type="evidence" value="ECO:0007669"/>
    <property type="project" value="UniProtKB-KW"/>
</dbReference>
<keyword evidence="8" id="KW-0238">DNA-binding</keyword>
<dbReference type="FunFam" id="3.30.160.60:FF:002343">
    <property type="entry name" value="Zinc finger protein 33A"/>
    <property type="match status" value="1"/>
</dbReference>
<feature type="domain" description="C2H2-type" evidence="13">
    <location>
        <begin position="362"/>
        <end position="386"/>
    </location>
</feature>
<dbReference type="PROSITE" id="PS50157">
    <property type="entry name" value="ZINC_FINGER_C2H2_2"/>
    <property type="match status" value="5"/>
</dbReference>
<dbReference type="GO" id="GO:0005634">
    <property type="term" value="C:nucleus"/>
    <property type="evidence" value="ECO:0007669"/>
    <property type="project" value="UniProtKB-SubCell"/>
</dbReference>
<feature type="compositionally biased region" description="Basic and acidic residues" evidence="12">
    <location>
        <begin position="158"/>
        <end position="168"/>
    </location>
</feature>
<organism evidence="14 15">
    <name type="scientific">Salmo salar</name>
    <name type="common">Atlantic salmon</name>
    <dbReference type="NCBI Taxonomy" id="8030"/>
    <lineage>
        <taxon>Eukaryota</taxon>
        <taxon>Metazoa</taxon>
        <taxon>Chordata</taxon>
        <taxon>Craniata</taxon>
        <taxon>Vertebrata</taxon>
        <taxon>Euteleostomi</taxon>
        <taxon>Actinopterygii</taxon>
        <taxon>Neopterygii</taxon>
        <taxon>Teleostei</taxon>
        <taxon>Protacanthopterygii</taxon>
        <taxon>Salmoniformes</taxon>
        <taxon>Salmonidae</taxon>
        <taxon>Salmoninae</taxon>
        <taxon>Salmo</taxon>
    </lineage>
</organism>
<dbReference type="PROSITE" id="PS00028">
    <property type="entry name" value="ZINC_FINGER_C2H2_1"/>
    <property type="match status" value="5"/>
</dbReference>
<accession>A0A1S3PDQ9</accession>
<evidence type="ECO:0000259" key="13">
    <source>
        <dbReference type="PROSITE" id="PS50157"/>
    </source>
</evidence>
<evidence type="ECO:0000256" key="1">
    <source>
        <dbReference type="ARBA" id="ARBA00004123"/>
    </source>
</evidence>
<dbReference type="OMA" id="PDIVEFM"/>
<sequence>MAKLQSLSVFVNTRLTVATVEIMGAVEKVVAEYQEEISRSKVENDRLRRLLRIKPEMKRCRTDSLQFSLTVSEEEVNPVQQHCDQEEWNSSLGTDNPEPMQIKEEDEEVGTTQVAGQLQGLEPDIVEFMFTPSCVKSDYEQDDLLQSLTLSQTKTVVNRESDSKELDLKPFGTVTHLDNPYDPRDNQDNVSSHSSAASSDLVGFDISPPLDSSPPLRKPSTTSKKHDCGKILNCTGTLNRHIQTSTGEKSFSCDNCRKRFSRKDTLNMHIRTHTGEKPFVCGDCGKSFRQKATLNRHIRTHTGEKPFSCGACGKSFNHKGNLTVHLLTHTGETPFTCGDCGKSFRQKYSLKKHILTHIGETFNCADCGISFRHKVNLDSHILAVHK</sequence>
<feature type="domain" description="C2H2-type" evidence="13">
    <location>
        <begin position="335"/>
        <end position="362"/>
    </location>
</feature>
<dbReference type="Proteomes" id="UP001652741">
    <property type="component" value="Chromosome ssa23"/>
</dbReference>
<evidence type="ECO:0000256" key="4">
    <source>
        <dbReference type="ARBA" id="ARBA00022737"/>
    </source>
</evidence>
<evidence type="ECO:0000256" key="12">
    <source>
        <dbReference type="SAM" id="MobiDB-lite"/>
    </source>
</evidence>
<dbReference type="GO" id="GO:0042802">
    <property type="term" value="F:identical protein binding"/>
    <property type="evidence" value="ECO:0007669"/>
    <property type="project" value="UniProtKB-ARBA"/>
</dbReference>
<dbReference type="RefSeq" id="XP_014025584.1">
    <property type="nucleotide sequence ID" value="XM_014170109.2"/>
</dbReference>
<dbReference type="GO" id="GO:0000978">
    <property type="term" value="F:RNA polymerase II cis-regulatory region sequence-specific DNA binding"/>
    <property type="evidence" value="ECO:0007669"/>
    <property type="project" value="TreeGrafter"/>
</dbReference>
<evidence type="ECO:0000256" key="11">
    <source>
        <dbReference type="PROSITE-ProRule" id="PRU00042"/>
    </source>
</evidence>
<protein>
    <submittedName>
        <fullName evidence="15">Zinc finger protein 721</fullName>
    </submittedName>
</protein>
<evidence type="ECO:0000256" key="2">
    <source>
        <dbReference type="ARBA" id="ARBA00006991"/>
    </source>
</evidence>
<dbReference type="Gene3D" id="3.30.160.60">
    <property type="entry name" value="Classic Zinc Finger"/>
    <property type="match status" value="4"/>
</dbReference>
<evidence type="ECO:0000313" key="14">
    <source>
        <dbReference type="Proteomes" id="UP001652741"/>
    </source>
</evidence>
<evidence type="ECO:0000256" key="6">
    <source>
        <dbReference type="ARBA" id="ARBA00022833"/>
    </source>
</evidence>
<dbReference type="AlphaFoldDB" id="A0A1S3PDQ9"/>
<dbReference type="OrthoDB" id="8117402at2759"/>
<dbReference type="PANTHER" id="PTHR23235:SF152">
    <property type="entry name" value="SI:DKEY-210J14.3"/>
    <property type="match status" value="1"/>
</dbReference>
<keyword evidence="5 11" id="KW-0863">Zinc-finger</keyword>
<keyword evidence="7" id="KW-0805">Transcription regulation</keyword>
<feature type="domain" description="C2H2-type" evidence="13">
    <location>
        <begin position="251"/>
        <end position="278"/>
    </location>
</feature>
<evidence type="ECO:0000256" key="10">
    <source>
        <dbReference type="ARBA" id="ARBA00023242"/>
    </source>
</evidence>
<feature type="region of interest" description="Disordered" evidence="12">
    <location>
        <begin position="158"/>
        <end position="227"/>
    </location>
</feature>
<comment type="subcellular location">
    <subcellularLocation>
        <location evidence="1">Nucleus</location>
    </subcellularLocation>
</comment>
<dbReference type="SMART" id="SM00355">
    <property type="entry name" value="ZnF_C2H2"/>
    <property type="match status" value="5"/>
</dbReference>
<evidence type="ECO:0000256" key="7">
    <source>
        <dbReference type="ARBA" id="ARBA00023015"/>
    </source>
</evidence>
<name>A0A1S3PDQ9_SALSA</name>
<dbReference type="PaxDb" id="8030-ENSSSAP00000019353"/>
<reference evidence="15" key="1">
    <citation type="submission" date="2025-08" db="UniProtKB">
        <authorList>
            <consortium name="RefSeq"/>
        </authorList>
    </citation>
    <scope>IDENTIFICATION</scope>
</reference>
<dbReference type="InterPro" id="IPR036236">
    <property type="entry name" value="Znf_C2H2_sf"/>
</dbReference>
<keyword evidence="14" id="KW-1185">Reference proteome</keyword>
<feature type="domain" description="C2H2-type" evidence="13">
    <location>
        <begin position="279"/>
        <end position="306"/>
    </location>
</feature>
<proteinExistence type="inferred from homology"/>
<dbReference type="GO" id="GO:0000981">
    <property type="term" value="F:DNA-binding transcription factor activity, RNA polymerase II-specific"/>
    <property type="evidence" value="ECO:0007669"/>
    <property type="project" value="TreeGrafter"/>
</dbReference>
<keyword evidence="10" id="KW-0539">Nucleus</keyword>
<dbReference type="KEGG" id="sasa:106584623"/>
<keyword evidence="6" id="KW-0862">Zinc</keyword>